<dbReference type="Pfam" id="PF03087">
    <property type="entry name" value="BPS1"/>
    <property type="match status" value="1"/>
</dbReference>
<keyword evidence="2" id="KW-1185">Reference proteome</keyword>
<dbReference type="InterPro" id="IPR004320">
    <property type="entry name" value="BPS1_pln"/>
</dbReference>
<gene>
    <name evidence="1" type="ORF">U9M48_041129</name>
</gene>
<dbReference type="Proteomes" id="UP001341281">
    <property type="component" value="Chromosome 09"/>
</dbReference>
<proteinExistence type="predicted"/>
<evidence type="ECO:0000313" key="2">
    <source>
        <dbReference type="Proteomes" id="UP001341281"/>
    </source>
</evidence>
<evidence type="ECO:0000313" key="1">
    <source>
        <dbReference type="EMBL" id="WVZ95351.1"/>
    </source>
</evidence>
<dbReference type="EMBL" id="CP144753">
    <property type="protein sequence ID" value="WVZ95351.1"/>
    <property type="molecule type" value="Genomic_DNA"/>
</dbReference>
<reference evidence="1 2" key="1">
    <citation type="submission" date="2024-02" db="EMBL/GenBank/DDBJ databases">
        <title>High-quality chromosome-scale genome assembly of Pensacola bahiagrass (Paspalum notatum Flugge var. saurae).</title>
        <authorList>
            <person name="Vega J.M."/>
            <person name="Podio M."/>
            <person name="Orjuela J."/>
            <person name="Siena L.A."/>
            <person name="Pessino S.C."/>
            <person name="Combes M.C."/>
            <person name="Mariac C."/>
            <person name="Albertini E."/>
            <person name="Pupilli F."/>
            <person name="Ortiz J.P.A."/>
            <person name="Leblanc O."/>
        </authorList>
    </citation>
    <scope>NUCLEOTIDE SEQUENCE [LARGE SCALE GENOMIC DNA]</scope>
    <source>
        <strain evidence="1">R1</strain>
        <tissue evidence="1">Leaf</tissue>
    </source>
</reference>
<dbReference type="GO" id="GO:0048367">
    <property type="term" value="P:shoot system development"/>
    <property type="evidence" value="ECO:0007669"/>
    <property type="project" value="InterPro"/>
</dbReference>
<dbReference type="AlphaFoldDB" id="A0AAQ3XEX8"/>
<dbReference type="GO" id="GO:0048364">
    <property type="term" value="P:root development"/>
    <property type="evidence" value="ECO:0007669"/>
    <property type="project" value="InterPro"/>
</dbReference>
<dbReference type="PANTHER" id="PTHR33070">
    <property type="entry name" value="OS06G0725500 PROTEIN"/>
    <property type="match status" value="1"/>
</dbReference>
<dbReference type="PANTHER" id="PTHR33070:SF58">
    <property type="entry name" value="DUF241 DOMAIN-CONTAINING PROTEIN"/>
    <property type="match status" value="1"/>
</dbReference>
<organism evidence="1 2">
    <name type="scientific">Paspalum notatum var. saurae</name>
    <dbReference type="NCBI Taxonomy" id="547442"/>
    <lineage>
        <taxon>Eukaryota</taxon>
        <taxon>Viridiplantae</taxon>
        <taxon>Streptophyta</taxon>
        <taxon>Embryophyta</taxon>
        <taxon>Tracheophyta</taxon>
        <taxon>Spermatophyta</taxon>
        <taxon>Magnoliopsida</taxon>
        <taxon>Liliopsida</taxon>
        <taxon>Poales</taxon>
        <taxon>Poaceae</taxon>
        <taxon>PACMAD clade</taxon>
        <taxon>Panicoideae</taxon>
        <taxon>Andropogonodae</taxon>
        <taxon>Paspaleae</taxon>
        <taxon>Paspalinae</taxon>
        <taxon>Paspalum</taxon>
    </lineage>
</organism>
<accession>A0AAQ3XEX8</accession>
<protein>
    <submittedName>
        <fullName evidence="1">Uncharacterized protein</fullName>
    </submittedName>
</protein>
<sequence>MAVGTGGTTPKVATPHRRRLRFAGRRNPGFRPYLNWRNTWMIEDTSLRANTQWGAPQQLGHETPICHRSTTHRIAMLWKLKPVAAGGEQSQLAVRSSTGDSQCQKETIAGAAACLLFYSKFPTEKKTFQSSVTTMACHLRSASVPSSPRSSETNVEEQLQSLKLYISSPSATLRTMSDGLTKLGNIYSCIGELAGFPSSQRKAVEVELERSLVLLDLCNAVQESFPELRASVQEMQLALKRGDDASVQSRVQSYARSAKKAQKQCKKISSKAASDVEGGRVVKLLSEARDIAVVILGSTVQLSKQVAMPSPGKWSLVSRAFQKKRIVCEEEQLQMLELDISDLESGVEALFRRLIQSRVSLLNALTL</sequence>
<name>A0AAQ3XEX8_PASNO</name>